<dbReference type="Proteomes" id="UP000245202">
    <property type="component" value="Unassembled WGS sequence"/>
</dbReference>
<dbReference type="EMBL" id="BDQX01000171">
    <property type="protein sequence ID" value="GBG08634.1"/>
    <property type="molecule type" value="Genomic_DNA"/>
</dbReference>
<evidence type="ECO:0000313" key="1">
    <source>
        <dbReference type="EMBL" id="GBG08634.1"/>
    </source>
</evidence>
<name>A0A2R5EZ60_9BACL</name>
<dbReference type="AlphaFoldDB" id="A0A2R5EZ60"/>
<accession>A0A2R5EZ60</accession>
<evidence type="ECO:0000313" key="2">
    <source>
        <dbReference type="Proteomes" id="UP000245202"/>
    </source>
</evidence>
<dbReference type="RefSeq" id="WP_108993552.1">
    <property type="nucleotide sequence ID" value="NZ_BDQX01000171.1"/>
</dbReference>
<gene>
    <name evidence="1" type="ORF">PAT3040_03222</name>
</gene>
<keyword evidence="2" id="KW-1185">Reference proteome</keyword>
<reference evidence="1 2" key="1">
    <citation type="submission" date="2017-08" db="EMBL/GenBank/DDBJ databases">
        <title>Substantial Increase in Enzyme Production by Combined Drug-Resistance Mutations in Paenibacillus agaridevorans.</title>
        <authorList>
            <person name="Tanaka Y."/>
            <person name="Funane K."/>
            <person name="Hosaka T."/>
            <person name="Shiwa Y."/>
            <person name="Fujita N."/>
            <person name="Miyazaki T."/>
            <person name="Yoshikawa H."/>
            <person name="Murakami K."/>
            <person name="Kasahara K."/>
            <person name="Inaoka T."/>
            <person name="Hiraga Y."/>
            <person name="Ochi K."/>
        </authorList>
    </citation>
    <scope>NUCLEOTIDE SEQUENCE [LARGE SCALE GENOMIC DNA]</scope>
    <source>
        <strain evidence="1 2">T-3040</strain>
    </source>
</reference>
<comment type="caution">
    <text evidence="1">The sequence shown here is derived from an EMBL/GenBank/DDBJ whole genome shotgun (WGS) entry which is preliminary data.</text>
</comment>
<organism evidence="1 2">
    <name type="scientific">Paenibacillus agaridevorans</name>
    <dbReference type="NCBI Taxonomy" id="171404"/>
    <lineage>
        <taxon>Bacteria</taxon>
        <taxon>Bacillati</taxon>
        <taxon>Bacillota</taxon>
        <taxon>Bacilli</taxon>
        <taxon>Bacillales</taxon>
        <taxon>Paenibacillaceae</taxon>
        <taxon>Paenibacillus</taxon>
    </lineage>
</organism>
<dbReference type="SUPFAM" id="SSF51445">
    <property type="entry name" value="(Trans)glycosidases"/>
    <property type="match status" value="1"/>
</dbReference>
<evidence type="ECO:0008006" key="3">
    <source>
        <dbReference type="Google" id="ProtNLM"/>
    </source>
</evidence>
<proteinExistence type="predicted"/>
<dbReference type="InterPro" id="IPR017853">
    <property type="entry name" value="GH"/>
</dbReference>
<protein>
    <recommendedName>
        <fullName evidence="3">Beta-hexosaminidase bacterial type N-terminal domain-containing protein</fullName>
    </recommendedName>
</protein>
<sequence length="744" mass="82863">MMHNSLLIADRLLRANQDEIAIERRAPHRSIRRLAAVDTDSPNVVGLGGSWLVAREASFTGATEAAEDLSDYLSRAGIEVNEHAEQRFVIREDASIGKGCFKREVRSGEVVIEASEAKGLWAGIVWTERELSASGVACLEAGIVERSPQWQVQISQAPYLSNYLVPDLDEAYLSDEAFGLLAHYGINGMTLYGDWLLYVESRIFPELNHPKRKENLEKLQDAARRAAKYGISLYYVPVSPKLDGNHPLFQRVPSARGARINPGLVQNGKEIYNLCSSDPDCLDFHGETMANLFREVPELGGLILIIGGESYYHCFMRPDLRDLPEEARTNCPNCRDKQPEDAVNGLLRATADAVHAVKPDAPIMAWPYSAFVWSSDPAQLALIDGMSNGVSLLSTIEKDEWAVKEGYDKKIWDYSVDYTGPATNLLQQAEDAAGKHIPLYIKTETAIGLECIHIPYMPALGRLEEKWRNTAAMSPAGVLQSWMFFGMWGSRAEELGWWASWRPELPAGEAAAVMAKRDFGPAAEAFMIAWRELDQAVAHLPYIPIYFTGPEFIGPAHPLAFGDLPDEPELYEALLYYLQENEETFSNATNEVKHSLVLTSLPHSHMEFTIRPRNDSEPADILIREYEIACRHALQAYQAVASAPASEDSLQVKMAAEECALIEYVYRTLLTTLNTYKFLLAKESGNKNLMLEIAAKEKENAEAAVPLLARAPWLELSRRTDGEFPSTATMLEAKLRSLANVLGR</sequence>